<dbReference type="Proteomes" id="UP001196413">
    <property type="component" value="Unassembled WGS sequence"/>
</dbReference>
<dbReference type="EMBL" id="JAHQIW010003473">
    <property type="protein sequence ID" value="KAJ1358793.1"/>
    <property type="molecule type" value="Genomic_DNA"/>
</dbReference>
<gene>
    <name evidence="1" type="ORF">KIN20_017313</name>
</gene>
<proteinExistence type="predicted"/>
<evidence type="ECO:0000313" key="2">
    <source>
        <dbReference type="Proteomes" id="UP001196413"/>
    </source>
</evidence>
<name>A0AAD5MLC0_PARTN</name>
<comment type="caution">
    <text evidence="1">The sequence shown here is derived from an EMBL/GenBank/DDBJ whole genome shotgun (WGS) entry which is preliminary data.</text>
</comment>
<reference evidence="1" key="1">
    <citation type="submission" date="2021-06" db="EMBL/GenBank/DDBJ databases">
        <title>Parelaphostrongylus tenuis whole genome reference sequence.</title>
        <authorList>
            <person name="Garwood T.J."/>
            <person name="Larsen P.A."/>
            <person name="Fountain-Jones N.M."/>
            <person name="Garbe J.R."/>
            <person name="Macchietto M.G."/>
            <person name="Kania S.A."/>
            <person name="Gerhold R.W."/>
            <person name="Richards J.E."/>
            <person name="Wolf T.M."/>
        </authorList>
    </citation>
    <scope>NUCLEOTIDE SEQUENCE</scope>
    <source>
        <strain evidence="1">MNPRO001-30</strain>
        <tissue evidence="1">Meninges</tissue>
    </source>
</reference>
<protein>
    <submittedName>
        <fullName evidence="1">Uncharacterized protein</fullName>
    </submittedName>
</protein>
<accession>A0AAD5MLC0</accession>
<dbReference type="AlphaFoldDB" id="A0AAD5MLC0"/>
<sequence>MASMKCHSNYNHHIGLKSSIATKTLRMSRARSVIVTGGALSPLANFLRNTGFFTLGTDFLLQWILDFRNISKQTQQTTNKKRWKNEKKIPSCTIFRVGLGFIARKFDKLK</sequence>
<evidence type="ECO:0000313" key="1">
    <source>
        <dbReference type="EMBL" id="KAJ1358793.1"/>
    </source>
</evidence>
<organism evidence="1 2">
    <name type="scientific">Parelaphostrongylus tenuis</name>
    <name type="common">Meningeal worm</name>
    <dbReference type="NCBI Taxonomy" id="148309"/>
    <lineage>
        <taxon>Eukaryota</taxon>
        <taxon>Metazoa</taxon>
        <taxon>Ecdysozoa</taxon>
        <taxon>Nematoda</taxon>
        <taxon>Chromadorea</taxon>
        <taxon>Rhabditida</taxon>
        <taxon>Rhabditina</taxon>
        <taxon>Rhabditomorpha</taxon>
        <taxon>Strongyloidea</taxon>
        <taxon>Metastrongylidae</taxon>
        <taxon>Parelaphostrongylus</taxon>
    </lineage>
</organism>
<keyword evidence="2" id="KW-1185">Reference proteome</keyword>